<gene>
    <name evidence="2" type="ORF">J2S07_001490</name>
</gene>
<feature type="domain" description="YpoC-like" evidence="1">
    <location>
        <begin position="60"/>
        <end position="168"/>
    </location>
</feature>
<proteinExistence type="predicted"/>
<protein>
    <recommendedName>
        <fullName evidence="1">YpoC-like domain-containing protein</fullName>
    </recommendedName>
</protein>
<accession>A0ABT9V2K5</accession>
<keyword evidence="3" id="KW-1185">Reference proteome</keyword>
<dbReference type="Proteomes" id="UP001231362">
    <property type="component" value="Unassembled WGS sequence"/>
</dbReference>
<comment type="caution">
    <text evidence="2">The sequence shown here is derived from an EMBL/GenBank/DDBJ whole genome shotgun (WGS) entry which is preliminary data.</text>
</comment>
<dbReference type="InterPro" id="IPR048427">
    <property type="entry name" value="YpoC"/>
</dbReference>
<evidence type="ECO:0000259" key="1">
    <source>
        <dbReference type="Pfam" id="PF21747"/>
    </source>
</evidence>
<name>A0ABT9V2K5_9BACL</name>
<dbReference type="EMBL" id="JAUSTU010000005">
    <property type="protein sequence ID" value="MDQ0155186.1"/>
    <property type="molecule type" value="Genomic_DNA"/>
</dbReference>
<dbReference type="RefSeq" id="WP_307149755.1">
    <property type="nucleotide sequence ID" value="NZ_JAUSTU010000005.1"/>
</dbReference>
<evidence type="ECO:0000313" key="3">
    <source>
        <dbReference type="Proteomes" id="UP001231362"/>
    </source>
</evidence>
<organism evidence="2 3">
    <name type="scientific">Anoxybacillus andreesenii</name>
    <dbReference type="NCBI Taxonomy" id="1325932"/>
    <lineage>
        <taxon>Bacteria</taxon>
        <taxon>Bacillati</taxon>
        <taxon>Bacillota</taxon>
        <taxon>Bacilli</taxon>
        <taxon>Bacillales</taxon>
        <taxon>Anoxybacillaceae</taxon>
        <taxon>Anoxybacillus</taxon>
    </lineage>
</organism>
<evidence type="ECO:0000313" key="2">
    <source>
        <dbReference type="EMBL" id="MDQ0155186.1"/>
    </source>
</evidence>
<dbReference type="Pfam" id="PF21747">
    <property type="entry name" value="YpoC"/>
    <property type="match status" value="1"/>
</dbReference>
<sequence>MKQACIEVPAELKRPFFFPDGSILLAIDHEATLNLEIPFMYEAAYFSGIEAHKPWLHSSESISALLTEWEKVKEAIRIPLQKRDKRSVIPPMRKGIGLFLQFLHWANGQPTKLCPEIAYHLLEIKPVNVQERLDFVMERPGLHHSYMQLRELMIELEKGYEKSIALKKRK</sequence>
<reference evidence="2 3" key="1">
    <citation type="submission" date="2023-07" db="EMBL/GenBank/DDBJ databases">
        <title>Genomic Encyclopedia of Type Strains, Phase IV (KMG-IV): sequencing the most valuable type-strain genomes for metagenomic binning, comparative biology and taxonomic classification.</title>
        <authorList>
            <person name="Goeker M."/>
        </authorList>
    </citation>
    <scope>NUCLEOTIDE SEQUENCE [LARGE SCALE GENOMIC DNA]</scope>
    <source>
        <strain evidence="2 3">DSM 23948</strain>
    </source>
</reference>